<accession>D3DJM4</accession>
<evidence type="ECO:0000313" key="5">
    <source>
        <dbReference type="Proteomes" id="UP000002574"/>
    </source>
</evidence>
<dbReference type="CAZy" id="GT4">
    <property type="family name" value="Glycosyltransferase Family 4"/>
</dbReference>
<dbReference type="Gene3D" id="3.40.50.2000">
    <property type="entry name" value="Glycogen Phosphorylase B"/>
    <property type="match status" value="2"/>
</dbReference>
<sequence length="349" mass="39895">MHAVIAALVDPYAFKGGTERIVLHTKDLLEEEGFKVDIVHKDNSQKFGDYFPLWVGREAYLRCDKCDLVIANNIAGLGLFPGRAKRFVAMFHGLYLGFFGMYETEAINFPDYLGNKYINGYIAEVFLANAADKIVAVSEHVKKEIEQHIGVDKDITVINNPVDDAFKPMDKAKIRSMFNIPKDAFVGLYIGRNDTTKGYDIFREVVNYTYRDVFWLQVISSGGLNQIPILEDITTFRQVPFGDMPLIYNMADFVLFPSRYEGFPLTIVEALACGVPVIASKLAVPIEVEDYLKDLVVEQMKADEFVEKVMSIKKQRWLGEYYREVISEKVSRRFSLESWKEKMKKAILL</sequence>
<dbReference type="PANTHER" id="PTHR46401:SF2">
    <property type="entry name" value="GLYCOSYLTRANSFERASE WBBK-RELATED"/>
    <property type="match status" value="1"/>
</dbReference>
<dbReference type="KEGG" id="hth:HTH_1578"/>
<dbReference type="Pfam" id="PF13439">
    <property type="entry name" value="Glyco_transf_4"/>
    <property type="match status" value="1"/>
</dbReference>
<reference evidence="4 5" key="1">
    <citation type="journal article" date="2010" name="J. Bacteriol.">
        <title>Complete genome sequence of the thermophilic, obligately chemolithoautotrophic hydrogen-oxidizing bacterium Hydrogenobacter thermophilus TK-6.</title>
        <authorList>
            <person name="Arai H."/>
            <person name="Kanbe H."/>
            <person name="Ishii M."/>
            <person name="Igarashi Y."/>
        </authorList>
    </citation>
    <scope>NUCLEOTIDE SEQUENCE [LARGE SCALE GENOMIC DNA]</scope>
    <source>
        <strain evidence="5">DSM 6534 / IAM 12695 / TK-6 [Tokyo]</strain>
    </source>
</reference>
<dbReference type="EMBL" id="AP011112">
    <property type="protein sequence ID" value="BAI70026.1"/>
    <property type="molecule type" value="Genomic_DNA"/>
</dbReference>
<keyword evidence="1 4" id="KW-0808">Transferase</keyword>
<protein>
    <submittedName>
        <fullName evidence="4">Glycosyltransferase, group 1</fullName>
    </submittedName>
</protein>
<gene>
    <name evidence="4" type="ordered locus">HTH_1578</name>
</gene>
<evidence type="ECO:0000259" key="3">
    <source>
        <dbReference type="Pfam" id="PF13439"/>
    </source>
</evidence>
<evidence type="ECO:0000313" key="4">
    <source>
        <dbReference type="EMBL" id="BAI70026.1"/>
    </source>
</evidence>
<feature type="domain" description="Glycosyl transferase family 1" evidence="2">
    <location>
        <begin position="171"/>
        <end position="320"/>
    </location>
</feature>
<dbReference type="RefSeq" id="WP_012964206.1">
    <property type="nucleotide sequence ID" value="NC_013799.1"/>
</dbReference>
<evidence type="ECO:0000256" key="1">
    <source>
        <dbReference type="ARBA" id="ARBA00022679"/>
    </source>
</evidence>
<name>D3DJM4_HYDTT</name>
<dbReference type="SUPFAM" id="SSF53756">
    <property type="entry name" value="UDP-Glycosyltransferase/glycogen phosphorylase"/>
    <property type="match status" value="1"/>
</dbReference>
<dbReference type="InterPro" id="IPR028098">
    <property type="entry name" value="Glyco_trans_4-like_N"/>
</dbReference>
<feature type="domain" description="Glycosyltransferase subfamily 4-like N-terminal" evidence="3">
    <location>
        <begin position="16"/>
        <end position="165"/>
    </location>
</feature>
<dbReference type="PANTHER" id="PTHR46401">
    <property type="entry name" value="GLYCOSYLTRANSFERASE WBBK-RELATED"/>
    <property type="match status" value="1"/>
</dbReference>
<dbReference type="eggNOG" id="COG0438">
    <property type="taxonomic scope" value="Bacteria"/>
</dbReference>
<dbReference type="STRING" id="608538.HTH_1578"/>
<dbReference type="InterPro" id="IPR001296">
    <property type="entry name" value="Glyco_trans_1"/>
</dbReference>
<evidence type="ECO:0000259" key="2">
    <source>
        <dbReference type="Pfam" id="PF00534"/>
    </source>
</evidence>
<dbReference type="Proteomes" id="UP000002574">
    <property type="component" value="Chromosome"/>
</dbReference>
<proteinExistence type="predicted"/>
<organism evidence="4 5">
    <name type="scientific">Hydrogenobacter thermophilus (strain DSM 6534 / IAM 12695 / TK-6)</name>
    <dbReference type="NCBI Taxonomy" id="608538"/>
    <lineage>
        <taxon>Bacteria</taxon>
        <taxon>Pseudomonadati</taxon>
        <taxon>Aquificota</taxon>
        <taxon>Aquificia</taxon>
        <taxon>Aquificales</taxon>
        <taxon>Aquificaceae</taxon>
        <taxon>Hydrogenobacter</taxon>
    </lineage>
</organism>
<dbReference type="OrthoDB" id="9762705at2"/>
<dbReference type="GO" id="GO:0016757">
    <property type="term" value="F:glycosyltransferase activity"/>
    <property type="evidence" value="ECO:0007669"/>
    <property type="project" value="InterPro"/>
</dbReference>
<dbReference type="Pfam" id="PF00534">
    <property type="entry name" value="Glycos_transf_1"/>
    <property type="match status" value="1"/>
</dbReference>
<dbReference type="AlphaFoldDB" id="D3DJM4"/>
<keyword evidence="5" id="KW-1185">Reference proteome</keyword>
<dbReference type="KEGG" id="hte:Hydth_1566"/>
<dbReference type="CDD" id="cd03801">
    <property type="entry name" value="GT4_PimA-like"/>
    <property type="match status" value="1"/>
</dbReference>